<evidence type="ECO:0000313" key="4">
    <source>
        <dbReference type="Proteomes" id="UP000663586"/>
    </source>
</evidence>
<reference evidence="3" key="1">
    <citation type="submission" date="2020-11" db="EMBL/GenBank/DDBJ databases">
        <title>Carbohydrate-dependent, anaerobic sulfur respiration: A novel catabolism in halophilic archaea.</title>
        <authorList>
            <person name="Sorokin D.Y."/>
            <person name="Messina E."/>
            <person name="Smedile F."/>
            <person name="La Cono V."/>
            <person name="Hallsworth J.E."/>
            <person name="Yakimov M.M."/>
        </authorList>
    </citation>
    <scope>NUCLEOTIDE SEQUENCE</scope>
    <source>
        <strain evidence="3">AArc-S</strain>
    </source>
</reference>
<dbReference type="PROSITE" id="PS51176">
    <property type="entry name" value="PDH_ADH"/>
    <property type="match status" value="1"/>
</dbReference>
<dbReference type="KEGG" id="hara:AArcS_2629"/>
<feature type="domain" description="Prephenate/arogenate dehydrogenase" evidence="2">
    <location>
        <begin position="1"/>
        <end position="243"/>
    </location>
</feature>
<accession>A0A897MZL2</accession>
<dbReference type="PANTHER" id="PTHR21363">
    <property type="entry name" value="PREPHENATE DEHYDROGENASE"/>
    <property type="match status" value="1"/>
</dbReference>
<dbReference type="PANTHER" id="PTHR21363:SF0">
    <property type="entry name" value="PREPHENATE DEHYDROGENASE [NADP(+)]"/>
    <property type="match status" value="1"/>
</dbReference>
<keyword evidence="1" id="KW-0560">Oxidoreductase</keyword>
<dbReference type="RefSeq" id="WP_238477867.1">
    <property type="nucleotide sequence ID" value="NZ_CP064786.1"/>
</dbReference>
<dbReference type="InterPro" id="IPR036291">
    <property type="entry name" value="NAD(P)-bd_dom_sf"/>
</dbReference>
<dbReference type="SUPFAM" id="SSF51735">
    <property type="entry name" value="NAD(P)-binding Rossmann-fold domains"/>
    <property type="match status" value="1"/>
</dbReference>
<organism evidence="3 4">
    <name type="scientific">Natranaeroarchaeum sulfidigenes</name>
    <dbReference type="NCBI Taxonomy" id="2784880"/>
    <lineage>
        <taxon>Archaea</taxon>
        <taxon>Methanobacteriati</taxon>
        <taxon>Methanobacteriota</taxon>
        <taxon>Stenosarchaea group</taxon>
        <taxon>Halobacteria</taxon>
        <taxon>Halobacteriales</taxon>
        <taxon>Natronoarchaeaceae</taxon>
        <taxon>Natranaeroarchaeum</taxon>
    </lineage>
</organism>
<dbReference type="Gene3D" id="3.40.50.720">
    <property type="entry name" value="NAD(P)-binding Rossmann-like Domain"/>
    <property type="match status" value="1"/>
</dbReference>
<evidence type="ECO:0000313" key="3">
    <source>
        <dbReference type="EMBL" id="QSG03825.1"/>
    </source>
</evidence>
<dbReference type="InterPro" id="IPR050812">
    <property type="entry name" value="Preph/Arog_dehydrog"/>
</dbReference>
<dbReference type="InterPro" id="IPR008927">
    <property type="entry name" value="6-PGluconate_DH-like_C_sf"/>
</dbReference>
<proteinExistence type="predicted"/>
<dbReference type="GO" id="GO:0006571">
    <property type="term" value="P:tyrosine biosynthetic process"/>
    <property type="evidence" value="ECO:0007669"/>
    <property type="project" value="InterPro"/>
</dbReference>
<evidence type="ECO:0000259" key="2">
    <source>
        <dbReference type="PROSITE" id="PS51176"/>
    </source>
</evidence>
<gene>
    <name evidence="3" type="primary">tyrA</name>
    <name evidence="3" type="ORF">AArcS_2629</name>
</gene>
<dbReference type="GeneID" id="70686011"/>
<dbReference type="GO" id="GO:0008977">
    <property type="term" value="F:prephenate dehydrogenase (NAD+) activity"/>
    <property type="evidence" value="ECO:0007669"/>
    <property type="project" value="InterPro"/>
</dbReference>
<keyword evidence="4" id="KW-1185">Reference proteome</keyword>
<dbReference type="GO" id="GO:0004665">
    <property type="term" value="F:prephenate dehydrogenase (NADP+) activity"/>
    <property type="evidence" value="ECO:0007669"/>
    <property type="project" value="InterPro"/>
</dbReference>
<evidence type="ECO:0000256" key="1">
    <source>
        <dbReference type="ARBA" id="ARBA00023002"/>
    </source>
</evidence>
<dbReference type="GO" id="GO:0070403">
    <property type="term" value="F:NAD+ binding"/>
    <property type="evidence" value="ECO:0007669"/>
    <property type="project" value="TreeGrafter"/>
</dbReference>
<dbReference type="EMBL" id="CP064786">
    <property type="protein sequence ID" value="QSG03825.1"/>
    <property type="molecule type" value="Genomic_DNA"/>
</dbReference>
<dbReference type="InterPro" id="IPR003099">
    <property type="entry name" value="Prephen_DH"/>
</dbReference>
<name>A0A897MZL2_9EURY</name>
<sequence length="243" mass="25198">MEVLIVGAGAMGRWFGESVDATPVFTDIDGDAAASAADAVGGRVAAPDETYEVVCIAVPMSAAETVIAEYADRATEAIVDVTGAMAGPVAAMETHAPDLERVSFHPLFAPENAPGNVAIVADSPGPVTDTLRGGLAMVGNELFETTPEEHDAAMNDVQSGAHAAVLAYALATEDVPERFQTPISGGLEALVEQMTGNNPAVYSEIQSAFDGAKDVAAVAARIANADDEEFERLYREAGRTEDE</sequence>
<dbReference type="SUPFAM" id="SSF48179">
    <property type="entry name" value="6-phosphogluconate dehydrogenase C-terminal domain-like"/>
    <property type="match status" value="1"/>
</dbReference>
<protein>
    <submittedName>
        <fullName evidence="3">Prephenate dehydrogenase</fullName>
    </submittedName>
</protein>
<dbReference type="Proteomes" id="UP000663586">
    <property type="component" value="Chromosome"/>
</dbReference>
<dbReference type="AlphaFoldDB" id="A0A897MZL2"/>